<dbReference type="Pfam" id="PF00882">
    <property type="entry name" value="Zn_dep_PLPC"/>
    <property type="match status" value="1"/>
</dbReference>
<dbReference type="EC" id="3.1.4.3" evidence="1"/>
<evidence type="ECO:0000313" key="11">
    <source>
        <dbReference type="Proteomes" id="UP001163687"/>
    </source>
</evidence>
<keyword evidence="3" id="KW-0964">Secreted</keyword>
<proteinExistence type="predicted"/>
<sequence>MAVPAAEAGQHFGVVSRLALAAVAPVAGVWSRPSPTHDFINLQALRILEADGHWTAVKALWPYLEQIQLGSAWADGGSRNVTHMYDPTTGRGIRGWPHAASVCGAYFESAVSAWHHGSRETALFYLGAACHLVQDLCVPHHAACRLLDGHREFEHFARRRRREFAVVRDGLYDVAGDPAGWVVANARIARMYLPLAGAEATETMKEIALSVLLPRAQRTTAGFLAFFLEAVGCR</sequence>
<evidence type="ECO:0000256" key="6">
    <source>
        <dbReference type="ARBA" id="ARBA00022801"/>
    </source>
</evidence>
<keyword evidence="5" id="KW-0732">Signal</keyword>
<dbReference type="Gene3D" id="1.10.575.10">
    <property type="entry name" value="P1 Nuclease"/>
    <property type="match status" value="1"/>
</dbReference>
<dbReference type="InterPro" id="IPR008947">
    <property type="entry name" value="PLipase_C/P1_nuclease_dom_sf"/>
</dbReference>
<keyword evidence="6" id="KW-0378">Hydrolase</keyword>
<dbReference type="GO" id="GO:0008270">
    <property type="term" value="F:zinc ion binding"/>
    <property type="evidence" value="ECO:0007669"/>
    <property type="project" value="InterPro"/>
</dbReference>
<dbReference type="Proteomes" id="UP001163687">
    <property type="component" value="Chromosome"/>
</dbReference>
<evidence type="ECO:0000256" key="3">
    <source>
        <dbReference type="ARBA" id="ARBA00022525"/>
    </source>
</evidence>
<dbReference type="CDD" id="cd11009">
    <property type="entry name" value="Zn_dep_PLPC"/>
    <property type="match status" value="1"/>
</dbReference>
<dbReference type="GO" id="GO:0034480">
    <property type="term" value="F:phosphatidylcholine phospholipase C activity"/>
    <property type="evidence" value="ECO:0007669"/>
    <property type="project" value="UniProtKB-EC"/>
</dbReference>
<protein>
    <recommendedName>
        <fullName evidence="2">Phospholipase C</fullName>
        <ecNumber evidence="1">3.1.4.3</ecNumber>
    </recommendedName>
    <alternativeName>
        <fullName evidence="8">Phosphatidylcholine cholinephosphohydrolase</fullName>
    </alternativeName>
</protein>
<dbReference type="SMART" id="SM00770">
    <property type="entry name" value="Zn_dep_PLPC"/>
    <property type="match status" value="1"/>
</dbReference>
<dbReference type="AlphaFoldDB" id="A0AA35G849"/>
<gene>
    <name evidence="10" type="ORF">caldi_18010</name>
</gene>
<evidence type="ECO:0000256" key="2">
    <source>
        <dbReference type="ARBA" id="ARBA00018391"/>
    </source>
</evidence>
<feature type="domain" description="Zn-dependent PLC" evidence="9">
    <location>
        <begin position="22"/>
        <end position="234"/>
    </location>
</feature>
<dbReference type="RefSeq" id="WP_264841412.1">
    <property type="nucleotide sequence ID" value="NZ_AP025628.1"/>
</dbReference>
<keyword evidence="7" id="KW-0862">Zinc</keyword>
<dbReference type="EMBL" id="AP025628">
    <property type="protein sequence ID" value="BDG60711.1"/>
    <property type="molecule type" value="Genomic_DNA"/>
</dbReference>
<dbReference type="KEGG" id="cmic:caldi_18010"/>
<evidence type="ECO:0000256" key="7">
    <source>
        <dbReference type="ARBA" id="ARBA00022833"/>
    </source>
</evidence>
<evidence type="ECO:0000256" key="1">
    <source>
        <dbReference type="ARBA" id="ARBA00012018"/>
    </source>
</evidence>
<keyword evidence="11" id="KW-1185">Reference proteome</keyword>
<reference evidence="10" key="1">
    <citation type="submission" date="2022-03" db="EMBL/GenBank/DDBJ databases">
        <title>Complete genome sequence of Caldinitratiruptor microaerophilus.</title>
        <authorList>
            <person name="Mukaiyama R."/>
            <person name="Nishiyama T."/>
            <person name="Ueda K."/>
        </authorList>
    </citation>
    <scope>NUCLEOTIDE SEQUENCE</scope>
    <source>
        <strain evidence="10">JCM 16183</strain>
    </source>
</reference>
<dbReference type="InterPro" id="IPR001531">
    <property type="entry name" value="Zn_PLipaseC"/>
</dbReference>
<accession>A0AA35G849</accession>
<dbReference type="InterPro" id="IPR029002">
    <property type="entry name" value="PLPC/GPLD1"/>
</dbReference>
<evidence type="ECO:0000259" key="9">
    <source>
        <dbReference type="PROSITE" id="PS51346"/>
    </source>
</evidence>
<keyword evidence="4" id="KW-0479">Metal-binding</keyword>
<evidence type="ECO:0000313" key="10">
    <source>
        <dbReference type="EMBL" id="BDG60711.1"/>
    </source>
</evidence>
<evidence type="ECO:0000256" key="5">
    <source>
        <dbReference type="ARBA" id="ARBA00022729"/>
    </source>
</evidence>
<dbReference type="SUPFAM" id="SSF48537">
    <property type="entry name" value="Phospholipase C/P1 nuclease"/>
    <property type="match status" value="1"/>
</dbReference>
<evidence type="ECO:0000256" key="4">
    <source>
        <dbReference type="ARBA" id="ARBA00022723"/>
    </source>
</evidence>
<organism evidence="10 11">
    <name type="scientific">Caldinitratiruptor microaerophilus</name>
    <dbReference type="NCBI Taxonomy" id="671077"/>
    <lineage>
        <taxon>Bacteria</taxon>
        <taxon>Bacillati</taxon>
        <taxon>Bacillota</taxon>
        <taxon>Clostridia</taxon>
        <taxon>Eubacteriales</taxon>
        <taxon>Symbiobacteriaceae</taxon>
        <taxon>Caldinitratiruptor</taxon>
    </lineage>
</organism>
<evidence type="ECO:0000256" key="8">
    <source>
        <dbReference type="ARBA" id="ARBA00031285"/>
    </source>
</evidence>
<name>A0AA35G849_9FIRM</name>
<dbReference type="PROSITE" id="PS51346">
    <property type="entry name" value="PROKAR_ZN_DEPEND_PLPC_2"/>
    <property type="match status" value="1"/>
</dbReference>